<keyword evidence="3" id="KW-1185">Reference proteome</keyword>
<dbReference type="OrthoDB" id="572589at2"/>
<gene>
    <name evidence="2" type="ORF">B1812_07310</name>
</gene>
<feature type="transmembrane region" description="Helical" evidence="1">
    <location>
        <begin position="40"/>
        <end position="60"/>
    </location>
</feature>
<dbReference type="RefSeq" id="WP_085771003.1">
    <property type="nucleotide sequence ID" value="NZ_AP027149.1"/>
</dbReference>
<accession>A0A1W6MTR8</accession>
<dbReference type="STRING" id="655015.B1812_07310"/>
<dbReference type="EMBL" id="CP019948">
    <property type="protein sequence ID" value="ARN80916.1"/>
    <property type="molecule type" value="Genomic_DNA"/>
</dbReference>
<evidence type="ECO:0000256" key="1">
    <source>
        <dbReference type="SAM" id="Phobius"/>
    </source>
</evidence>
<evidence type="ECO:0000313" key="2">
    <source>
        <dbReference type="EMBL" id="ARN80916.1"/>
    </source>
</evidence>
<dbReference type="Proteomes" id="UP000193978">
    <property type="component" value="Chromosome"/>
</dbReference>
<sequence length="132" mass="14117">MTTSKVIAALLGPTLVATALMVLFNLEAMPGMIEELSKSPMLIVLAGYAAFVPGLAILRFHNRWTAGWPTLITLFGWLSVVAGFIRMVFPIQLTSVMTRAAFAPALHVVLPAIGAVFLIAGGVLSYKAFARE</sequence>
<protein>
    <submittedName>
        <fullName evidence="2">Uncharacterized protein</fullName>
    </submittedName>
</protein>
<keyword evidence="1" id="KW-0812">Transmembrane</keyword>
<feature type="transmembrane region" description="Helical" evidence="1">
    <location>
        <begin position="101"/>
        <end position="126"/>
    </location>
</feature>
<evidence type="ECO:0000313" key="3">
    <source>
        <dbReference type="Proteomes" id="UP000193978"/>
    </source>
</evidence>
<name>A0A1W6MTR8_9HYPH</name>
<feature type="transmembrane region" description="Helical" evidence="1">
    <location>
        <begin position="6"/>
        <end position="28"/>
    </location>
</feature>
<reference evidence="2 3" key="1">
    <citation type="submission" date="2017-02" db="EMBL/GenBank/DDBJ databases">
        <authorList>
            <person name="Peterson S.W."/>
        </authorList>
    </citation>
    <scope>NUCLEOTIDE SEQUENCE [LARGE SCALE GENOMIC DNA]</scope>
    <source>
        <strain evidence="2 3">S285</strain>
    </source>
</reference>
<dbReference type="KEGG" id="mbry:B1812_07310"/>
<feature type="transmembrane region" description="Helical" evidence="1">
    <location>
        <begin position="66"/>
        <end position="89"/>
    </location>
</feature>
<dbReference type="AlphaFoldDB" id="A0A1W6MTR8"/>
<proteinExistence type="predicted"/>
<keyword evidence="1" id="KW-0472">Membrane</keyword>
<organism evidence="2 3">
    <name type="scientific">Methylocystis bryophila</name>
    <dbReference type="NCBI Taxonomy" id="655015"/>
    <lineage>
        <taxon>Bacteria</taxon>
        <taxon>Pseudomonadati</taxon>
        <taxon>Pseudomonadota</taxon>
        <taxon>Alphaproteobacteria</taxon>
        <taxon>Hyphomicrobiales</taxon>
        <taxon>Methylocystaceae</taxon>
        <taxon>Methylocystis</taxon>
    </lineage>
</organism>
<keyword evidence="1" id="KW-1133">Transmembrane helix</keyword>